<dbReference type="Gene3D" id="3.40.960.10">
    <property type="entry name" value="VSR Endonuclease"/>
    <property type="match status" value="1"/>
</dbReference>
<proteinExistence type="predicted"/>
<dbReference type="OrthoDB" id="4310518at2"/>
<comment type="caution">
    <text evidence="2">The sequence shown here is derived from an EMBL/GenBank/DDBJ whole genome shotgun (WGS) entry which is preliminary data.</text>
</comment>
<dbReference type="Proteomes" id="UP000236379">
    <property type="component" value="Unassembled WGS sequence"/>
</dbReference>
<dbReference type="Pfam" id="PF04480">
    <property type="entry name" value="DUF559"/>
    <property type="match status" value="1"/>
</dbReference>
<sequence>MKERTCPRCGQVFKLTPQRRGQPFANFCSPTCIQQHKLTLGQLHASRLESGFAERLRDAGLAFVEQFALGPYVIDIAFPQVRLLVEIDGEAYHTSVRAQERDDRKDAMAVAEGWRIVRLPQGMIEQHPEE</sequence>
<accession>A0A2K3V1U1</accession>
<gene>
    <name evidence="2" type="ORF">CVO96_16550</name>
</gene>
<dbReference type="InterPro" id="IPR007569">
    <property type="entry name" value="DUF559"/>
</dbReference>
<evidence type="ECO:0000313" key="3">
    <source>
        <dbReference type="Proteomes" id="UP000236379"/>
    </source>
</evidence>
<evidence type="ECO:0000259" key="1">
    <source>
        <dbReference type="Pfam" id="PF04480"/>
    </source>
</evidence>
<dbReference type="InterPro" id="IPR011335">
    <property type="entry name" value="Restrct_endonuc-II-like"/>
</dbReference>
<dbReference type="RefSeq" id="WP_103313181.1">
    <property type="nucleotide sequence ID" value="NZ_PPPD01000001.1"/>
</dbReference>
<dbReference type="SUPFAM" id="SSF52980">
    <property type="entry name" value="Restriction endonuclease-like"/>
    <property type="match status" value="1"/>
</dbReference>
<dbReference type="EMBL" id="PPPD01000001">
    <property type="protein sequence ID" value="PNY82748.1"/>
    <property type="molecule type" value="Genomic_DNA"/>
</dbReference>
<feature type="domain" description="DUF559" evidence="1">
    <location>
        <begin position="59"/>
        <end position="128"/>
    </location>
</feature>
<protein>
    <recommendedName>
        <fullName evidence="1">DUF559 domain-containing protein</fullName>
    </recommendedName>
</protein>
<name>A0A2K3V1U1_9DEIO</name>
<evidence type="ECO:0000313" key="2">
    <source>
        <dbReference type="EMBL" id="PNY82748.1"/>
    </source>
</evidence>
<dbReference type="AlphaFoldDB" id="A0A2K3V1U1"/>
<reference evidence="2 3" key="1">
    <citation type="submission" date="2018-01" db="EMBL/GenBank/DDBJ databases">
        <title>Deinococcus koreensis sp. nov., a radiation-resistant bacterium isolated from river water.</title>
        <authorList>
            <person name="Choi A."/>
        </authorList>
    </citation>
    <scope>NUCLEOTIDE SEQUENCE [LARGE SCALE GENOMIC DNA]</scope>
    <source>
        <strain evidence="2 3">SJW1-2</strain>
    </source>
</reference>
<organism evidence="2 3">
    <name type="scientific">Deinococcus koreensis</name>
    <dbReference type="NCBI Taxonomy" id="2054903"/>
    <lineage>
        <taxon>Bacteria</taxon>
        <taxon>Thermotogati</taxon>
        <taxon>Deinococcota</taxon>
        <taxon>Deinococci</taxon>
        <taxon>Deinococcales</taxon>
        <taxon>Deinococcaceae</taxon>
        <taxon>Deinococcus</taxon>
    </lineage>
</organism>
<keyword evidence="3" id="KW-1185">Reference proteome</keyword>